<evidence type="ECO:0000313" key="8">
    <source>
        <dbReference type="Proteomes" id="UP000631114"/>
    </source>
</evidence>
<dbReference type="SUPFAM" id="SSF51735">
    <property type="entry name" value="NAD(P)-binding Rossmann-fold domains"/>
    <property type="match status" value="1"/>
</dbReference>
<dbReference type="GO" id="GO:0051287">
    <property type="term" value="F:NAD binding"/>
    <property type="evidence" value="ECO:0007669"/>
    <property type="project" value="InterPro"/>
</dbReference>
<organism evidence="7 8">
    <name type="scientific">Coptis chinensis</name>
    <dbReference type="NCBI Taxonomy" id="261450"/>
    <lineage>
        <taxon>Eukaryota</taxon>
        <taxon>Viridiplantae</taxon>
        <taxon>Streptophyta</taxon>
        <taxon>Embryophyta</taxon>
        <taxon>Tracheophyta</taxon>
        <taxon>Spermatophyta</taxon>
        <taxon>Magnoliopsida</taxon>
        <taxon>Ranunculales</taxon>
        <taxon>Ranunculaceae</taxon>
        <taxon>Coptidoideae</taxon>
        <taxon>Coptis</taxon>
    </lineage>
</organism>
<dbReference type="GO" id="GO:0005829">
    <property type="term" value="C:cytosol"/>
    <property type="evidence" value="ECO:0007669"/>
    <property type="project" value="TreeGrafter"/>
</dbReference>
<keyword evidence="3" id="KW-0520">NAD</keyword>
<evidence type="ECO:0000256" key="2">
    <source>
        <dbReference type="ARBA" id="ARBA00023002"/>
    </source>
</evidence>
<comment type="similarity">
    <text evidence="4">Belongs to the D-isomer specific 2-hydroxyacid dehydrogenase family.</text>
</comment>
<dbReference type="AlphaFoldDB" id="A0A835IFL1"/>
<name>A0A835IFL1_9MAGN</name>
<reference evidence="7 8" key="1">
    <citation type="submission" date="2020-10" db="EMBL/GenBank/DDBJ databases">
        <title>The Coptis chinensis genome and diversification of protoberbering-type alkaloids.</title>
        <authorList>
            <person name="Wang B."/>
            <person name="Shu S."/>
            <person name="Song C."/>
            <person name="Liu Y."/>
        </authorList>
    </citation>
    <scope>NUCLEOTIDE SEQUENCE [LARGE SCALE GENOMIC DNA]</scope>
    <source>
        <strain evidence="7">HL-2020</strain>
        <tissue evidence="7">Leaf</tissue>
    </source>
</reference>
<evidence type="ECO:0000256" key="4">
    <source>
        <dbReference type="RuleBase" id="RU003719"/>
    </source>
</evidence>
<dbReference type="GO" id="GO:0030267">
    <property type="term" value="F:glyoxylate reductase (NADPH) activity"/>
    <property type="evidence" value="ECO:0007669"/>
    <property type="project" value="TreeGrafter"/>
</dbReference>
<evidence type="ECO:0000259" key="5">
    <source>
        <dbReference type="Pfam" id="PF00389"/>
    </source>
</evidence>
<evidence type="ECO:0000256" key="3">
    <source>
        <dbReference type="ARBA" id="ARBA00023027"/>
    </source>
</evidence>
<dbReference type="InterPro" id="IPR036291">
    <property type="entry name" value="NAD(P)-bd_dom_sf"/>
</dbReference>
<dbReference type="Pfam" id="PF00389">
    <property type="entry name" value="2-Hacid_dh"/>
    <property type="match status" value="1"/>
</dbReference>
<dbReference type="Proteomes" id="UP000631114">
    <property type="component" value="Unassembled WGS sequence"/>
</dbReference>
<protein>
    <submittedName>
        <fullName evidence="7">Uncharacterized protein</fullName>
    </submittedName>
</protein>
<dbReference type="InterPro" id="IPR006139">
    <property type="entry name" value="D-isomer_2_OHA_DH_cat_dom"/>
</dbReference>
<dbReference type="FunFam" id="3.40.50.720:FF:000213">
    <property type="entry name" value="Putative 2-hydroxyacid dehydrogenase"/>
    <property type="match status" value="1"/>
</dbReference>
<dbReference type="InterPro" id="IPR050223">
    <property type="entry name" value="D-isomer_2-hydroxyacid_DH"/>
</dbReference>
<gene>
    <name evidence="7" type="ORF">IFM89_020960</name>
</gene>
<feature type="domain" description="D-isomer specific 2-hydroxyacid dehydrogenase NAD-binding" evidence="6">
    <location>
        <begin position="135"/>
        <end position="308"/>
    </location>
</feature>
<dbReference type="CDD" id="cd12156">
    <property type="entry name" value="HPPR"/>
    <property type="match status" value="1"/>
</dbReference>
<dbReference type="OrthoDB" id="298012at2759"/>
<proteinExistence type="inferred from homology"/>
<dbReference type="Gene3D" id="3.40.50.720">
    <property type="entry name" value="NAD(P)-binding Rossmann-like Domain"/>
    <property type="match status" value="2"/>
</dbReference>
<evidence type="ECO:0000313" key="7">
    <source>
        <dbReference type="EMBL" id="KAF9614863.1"/>
    </source>
</evidence>
<sequence length="347" mass="38328">MGELVVDELEVQKYQEQEVEENGLPLVLLYGPLSLLNVFGSESLLNNFRLIKPWESPEIPLHEYLITHAKNVKALVCLGKTELDSKAIHCLPSLEIVVTCAAGLNHIDLIECRRRGIMVCNAGNAYTIDGADYAVGLLLDVLRRVTSGDRYVRSRMWPLKGEYRLGSKLRGKRVGIVGLGSIGSEVVKRLVPFGCKISYNSRKKKPGVPYPYYSSVYDLAVNNDVLVLLCSLSEETFHCIDKDVLTALGKDGVIINIGRGPLVDEEQLVRFLVNGDIAGAGLDVFEDEPAVPRELMELDNVVLSPHKAVFTPESFIELQELIVGNLQAFFSKKPLLSLYKNALSASS</sequence>
<keyword evidence="2 4" id="KW-0560">Oxidoreductase</keyword>
<evidence type="ECO:0000259" key="6">
    <source>
        <dbReference type="Pfam" id="PF02826"/>
    </source>
</evidence>
<keyword evidence="8" id="KW-1185">Reference proteome</keyword>
<dbReference type="PANTHER" id="PTHR10996:SF179">
    <property type="entry name" value="D-ISOMER SPECIFIC 2-HYDROXYACID DEHYDROGENASE FAMILY PROTEIN-RELATED"/>
    <property type="match status" value="1"/>
</dbReference>
<evidence type="ECO:0000256" key="1">
    <source>
        <dbReference type="ARBA" id="ARBA00022857"/>
    </source>
</evidence>
<dbReference type="PANTHER" id="PTHR10996">
    <property type="entry name" value="2-HYDROXYACID DEHYDROGENASE-RELATED"/>
    <property type="match status" value="1"/>
</dbReference>
<dbReference type="GO" id="GO:0016618">
    <property type="term" value="F:hydroxypyruvate reductase [NAD(P)H] activity"/>
    <property type="evidence" value="ECO:0007669"/>
    <property type="project" value="TreeGrafter"/>
</dbReference>
<dbReference type="InterPro" id="IPR006140">
    <property type="entry name" value="D-isomer_DH_NAD-bd"/>
</dbReference>
<dbReference type="Pfam" id="PF02826">
    <property type="entry name" value="2-Hacid_dh_C"/>
    <property type="match status" value="1"/>
</dbReference>
<dbReference type="SUPFAM" id="SSF52283">
    <property type="entry name" value="Formate/glycerate dehydrogenase catalytic domain-like"/>
    <property type="match status" value="1"/>
</dbReference>
<dbReference type="EMBL" id="JADFTS010000003">
    <property type="protein sequence ID" value="KAF9614863.1"/>
    <property type="molecule type" value="Genomic_DNA"/>
</dbReference>
<comment type="caution">
    <text evidence="7">The sequence shown here is derived from an EMBL/GenBank/DDBJ whole genome shotgun (WGS) entry which is preliminary data.</text>
</comment>
<feature type="domain" description="D-isomer specific 2-hydroxyacid dehydrogenase catalytic" evidence="5">
    <location>
        <begin position="62"/>
        <end position="336"/>
    </location>
</feature>
<keyword evidence="1" id="KW-0521">NADP</keyword>
<accession>A0A835IFL1</accession>